<feature type="transmembrane region" description="Helical" evidence="10">
    <location>
        <begin position="358"/>
        <end position="382"/>
    </location>
</feature>
<feature type="transmembrane region" description="Helical" evidence="10">
    <location>
        <begin position="170"/>
        <end position="190"/>
    </location>
</feature>
<keyword evidence="6 10" id="KW-1133">Transmembrane helix</keyword>
<keyword evidence="8 10" id="KW-0675">Receptor</keyword>
<keyword evidence="2" id="KW-1003">Cell membrane</keyword>
<dbReference type="GO" id="GO:0005886">
    <property type="term" value="C:plasma membrane"/>
    <property type="evidence" value="ECO:0007669"/>
    <property type="project" value="UniProtKB-SubCell"/>
</dbReference>
<dbReference type="GO" id="GO:0007165">
    <property type="term" value="P:signal transduction"/>
    <property type="evidence" value="ECO:0007669"/>
    <property type="project" value="UniProtKB-KW"/>
</dbReference>
<comment type="similarity">
    <text evidence="10">Belongs to the insect chemoreceptor superfamily. Heteromeric odorant receptor channel (TC 1.A.69) family.</text>
</comment>
<protein>
    <recommendedName>
        <fullName evidence="10">Odorant receptor</fullName>
    </recommendedName>
</protein>
<dbReference type="PANTHER" id="PTHR21137:SF35">
    <property type="entry name" value="ODORANT RECEPTOR 19A-RELATED"/>
    <property type="match status" value="1"/>
</dbReference>
<feature type="transmembrane region" description="Helical" evidence="10">
    <location>
        <begin position="133"/>
        <end position="150"/>
    </location>
</feature>
<evidence type="ECO:0000256" key="4">
    <source>
        <dbReference type="ARBA" id="ARBA00022692"/>
    </source>
</evidence>
<evidence type="ECO:0000256" key="6">
    <source>
        <dbReference type="ARBA" id="ARBA00022989"/>
    </source>
</evidence>
<evidence type="ECO:0000256" key="3">
    <source>
        <dbReference type="ARBA" id="ARBA00022606"/>
    </source>
</evidence>
<sequence length="392" mass="43626">MGVFVKNVNRSVSLSLTALKLVGFWPPQGLGRNEKIVYSFYAVLSFMFLLGTYLIIQVVDLFLIWGDLPLMTGTAFLLFTNLAQAAKILNIVLRRKVVSSIVDEANEALMTVSSDEARDIVKSCDRETFTQQVLYFGLTVITTIGWATSAESNQLPLRAWYPYDTSKTPAYQLTYVHQVIALFIAAYLNVAKDTLVSTLVAQCTCRLRLLGLALTTLGNDLTVPDELMFTPAQEEMITSRLRGCVVQHQAALEAVLQLQTCFSIPTFAQFTVSLIIICVTAFQLVSQTGNVVRLLSMGTYLLNMCFQVFIYCYQGNQLSEESSELGVSAYQWPWYACGARARRSLLVVMVRTRRAARLTAGGFTALSLASFMAIIKASYSLFTLLQQVEEKK</sequence>
<evidence type="ECO:0000256" key="8">
    <source>
        <dbReference type="ARBA" id="ARBA00023170"/>
    </source>
</evidence>
<accession>A0A889XLA2</accession>
<dbReference type="PANTHER" id="PTHR21137">
    <property type="entry name" value="ODORANT RECEPTOR"/>
    <property type="match status" value="1"/>
</dbReference>
<organism evidence="11">
    <name type="scientific">Semiothisa cinerearia</name>
    <dbReference type="NCBI Taxonomy" id="2249628"/>
    <lineage>
        <taxon>Eukaryota</taxon>
        <taxon>Metazoa</taxon>
        <taxon>Ecdysozoa</taxon>
        <taxon>Arthropoda</taxon>
        <taxon>Hexapoda</taxon>
        <taxon>Insecta</taxon>
        <taxon>Pterygota</taxon>
        <taxon>Neoptera</taxon>
        <taxon>Endopterygota</taxon>
        <taxon>Lepidoptera</taxon>
        <taxon>Glossata</taxon>
        <taxon>Ditrysia</taxon>
        <taxon>Geometroidea</taxon>
        <taxon>Geometridae</taxon>
        <taxon>Ennominae</taxon>
        <taxon>Semiothisa</taxon>
    </lineage>
</organism>
<dbReference type="AlphaFoldDB" id="A0A889XLA2"/>
<comment type="subcellular location">
    <subcellularLocation>
        <location evidence="1 10">Cell membrane</location>
        <topology evidence="1 10">Multi-pass membrane protein</topology>
    </subcellularLocation>
</comment>
<evidence type="ECO:0000256" key="10">
    <source>
        <dbReference type="RuleBase" id="RU351113"/>
    </source>
</evidence>
<proteinExistence type="evidence at transcript level"/>
<evidence type="ECO:0000313" key="11">
    <source>
        <dbReference type="EMBL" id="QRF70987.1"/>
    </source>
</evidence>
<evidence type="ECO:0000256" key="5">
    <source>
        <dbReference type="ARBA" id="ARBA00022725"/>
    </source>
</evidence>
<dbReference type="EMBL" id="MT380397">
    <property type="protein sequence ID" value="QRF70987.1"/>
    <property type="molecule type" value="mRNA"/>
</dbReference>
<gene>
    <name evidence="11" type="primary">OR24</name>
</gene>
<evidence type="ECO:0000256" key="2">
    <source>
        <dbReference type="ARBA" id="ARBA00022475"/>
    </source>
</evidence>
<feature type="transmembrane region" description="Helical" evidence="10">
    <location>
        <begin position="36"/>
        <end position="56"/>
    </location>
</feature>
<dbReference type="GO" id="GO:0005549">
    <property type="term" value="F:odorant binding"/>
    <property type="evidence" value="ECO:0007669"/>
    <property type="project" value="InterPro"/>
</dbReference>
<feature type="transmembrane region" description="Helical" evidence="10">
    <location>
        <begin position="62"/>
        <end position="86"/>
    </location>
</feature>
<evidence type="ECO:0000256" key="7">
    <source>
        <dbReference type="ARBA" id="ARBA00023136"/>
    </source>
</evidence>
<keyword evidence="9 10" id="KW-0807">Transducer</keyword>
<reference evidence="11" key="1">
    <citation type="journal article" name="PLoS ONE">
        <title>Identification of chemosensory genes from the antennal transcriptome of Semiothisa cinerearia.</title>
        <authorList>
            <person name="Liu P."/>
            <person name="Zhang X."/>
            <person name="Meng R."/>
            <person name="Liu C."/>
            <person name="Li M."/>
            <person name="Zhang T."/>
        </authorList>
    </citation>
    <scope>NUCLEOTIDE SEQUENCE</scope>
</reference>
<keyword evidence="5 10" id="KW-0552">Olfaction</keyword>
<keyword evidence="3 10" id="KW-0716">Sensory transduction</keyword>
<evidence type="ECO:0000256" key="1">
    <source>
        <dbReference type="ARBA" id="ARBA00004651"/>
    </source>
</evidence>
<name>A0A889XLA2_9NEOP</name>
<feature type="transmembrane region" description="Helical" evidence="10">
    <location>
        <begin position="267"/>
        <end position="285"/>
    </location>
</feature>
<dbReference type="Pfam" id="PF02949">
    <property type="entry name" value="7tm_6"/>
    <property type="match status" value="1"/>
</dbReference>
<keyword evidence="4 10" id="KW-0812">Transmembrane</keyword>
<dbReference type="GO" id="GO:0004984">
    <property type="term" value="F:olfactory receptor activity"/>
    <property type="evidence" value="ECO:0007669"/>
    <property type="project" value="InterPro"/>
</dbReference>
<dbReference type="InterPro" id="IPR004117">
    <property type="entry name" value="7tm6_olfct_rcpt"/>
</dbReference>
<evidence type="ECO:0000256" key="9">
    <source>
        <dbReference type="ARBA" id="ARBA00023224"/>
    </source>
</evidence>
<feature type="transmembrane region" description="Helical" evidence="10">
    <location>
        <begin position="291"/>
        <end position="313"/>
    </location>
</feature>
<keyword evidence="7 10" id="KW-0472">Membrane</keyword>